<dbReference type="AlphaFoldDB" id="A0A0F9FPH6"/>
<feature type="compositionally biased region" description="Basic and acidic residues" evidence="1">
    <location>
        <begin position="58"/>
        <end position="75"/>
    </location>
</feature>
<accession>A0A0F9FPH6</accession>
<proteinExistence type="predicted"/>
<dbReference type="EMBL" id="LAZR01031713">
    <property type="protein sequence ID" value="KKL52937.1"/>
    <property type="molecule type" value="Genomic_DNA"/>
</dbReference>
<sequence>MQTGVYALNDGFLWRCPECSASADTPVDRESARNAFKTHRALCRGAVATAPKPPTVNEEEKVAAPTKVAEKKVAK</sequence>
<comment type="caution">
    <text evidence="2">The sequence shown here is derived from an EMBL/GenBank/DDBJ whole genome shotgun (WGS) entry which is preliminary data.</text>
</comment>
<feature type="region of interest" description="Disordered" evidence="1">
    <location>
        <begin position="51"/>
        <end position="75"/>
    </location>
</feature>
<name>A0A0F9FPH6_9ZZZZ</name>
<evidence type="ECO:0000256" key="1">
    <source>
        <dbReference type="SAM" id="MobiDB-lite"/>
    </source>
</evidence>
<organism evidence="2">
    <name type="scientific">marine sediment metagenome</name>
    <dbReference type="NCBI Taxonomy" id="412755"/>
    <lineage>
        <taxon>unclassified sequences</taxon>
        <taxon>metagenomes</taxon>
        <taxon>ecological metagenomes</taxon>
    </lineage>
</organism>
<protein>
    <submittedName>
        <fullName evidence="2">Uncharacterized protein</fullName>
    </submittedName>
</protein>
<evidence type="ECO:0000313" key="2">
    <source>
        <dbReference type="EMBL" id="KKL52937.1"/>
    </source>
</evidence>
<gene>
    <name evidence="2" type="ORF">LCGC14_2280430</name>
</gene>
<feature type="non-terminal residue" evidence="2">
    <location>
        <position position="75"/>
    </location>
</feature>
<reference evidence="2" key="1">
    <citation type="journal article" date="2015" name="Nature">
        <title>Complex archaea that bridge the gap between prokaryotes and eukaryotes.</title>
        <authorList>
            <person name="Spang A."/>
            <person name="Saw J.H."/>
            <person name="Jorgensen S.L."/>
            <person name="Zaremba-Niedzwiedzka K."/>
            <person name="Martijn J."/>
            <person name="Lind A.E."/>
            <person name="van Eijk R."/>
            <person name="Schleper C."/>
            <person name="Guy L."/>
            <person name="Ettema T.J."/>
        </authorList>
    </citation>
    <scope>NUCLEOTIDE SEQUENCE</scope>
</reference>